<evidence type="ECO:0000313" key="4">
    <source>
        <dbReference type="EMBL" id="ACB93826.1"/>
    </source>
</evidence>
<feature type="domain" description="FAS1-like dehydratase" evidence="3">
    <location>
        <begin position="187"/>
        <end position="322"/>
    </location>
</feature>
<protein>
    <submittedName>
        <fullName evidence="4">MaoC domain protein dehydratase</fullName>
    </submittedName>
</protein>
<dbReference type="RefSeq" id="WP_012383184.1">
    <property type="nucleotide sequence ID" value="NC_010581.1"/>
</dbReference>
<dbReference type="HOGENOM" id="CLU_836279_0_0_5"/>
<proteinExistence type="predicted"/>
<gene>
    <name evidence="4" type="ordered locus">Bind_0169</name>
</gene>
<dbReference type="InterPro" id="IPR029069">
    <property type="entry name" value="HotDog_dom_sf"/>
</dbReference>
<keyword evidence="5" id="KW-1185">Reference proteome</keyword>
<dbReference type="AlphaFoldDB" id="B2IBV4"/>
<evidence type="ECO:0000259" key="3">
    <source>
        <dbReference type="Pfam" id="PF13452"/>
    </source>
</evidence>
<reference evidence="5" key="1">
    <citation type="submission" date="2008-03" db="EMBL/GenBank/DDBJ databases">
        <title>Complete sequence of chromosome of Beijerinckia indica subsp. indica ATCC 9039.</title>
        <authorList>
            <consortium name="US DOE Joint Genome Institute"/>
            <person name="Copeland A."/>
            <person name="Lucas S."/>
            <person name="Lapidus A."/>
            <person name="Glavina del Rio T."/>
            <person name="Dalin E."/>
            <person name="Tice H."/>
            <person name="Bruce D."/>
            <person name="Goodwin L."/>
            <person name="Pitluck S."/>
            <person name="LaButti K."/>
            <person name="Schmutz J."/>
            <person name="Larimer F."/>
            <person name="Land M."/>
            <person name="Hauser L."/>
            <person name="Kyrpides N."/>
            <person name="Mikhailova N."/>
            <person name="Dunfield P.F."/>
            <person name="Dedysh S.N."/>
            <person name="Liesack W."/>
            <person name="Saw J.H."/>
            <person name="Alam M."/>
            <person name="Chen Y."/>
            <person name="Murrell J.C."/>
            <person name="Richardson P."/>
        </authorList>
    </citation>
    <scope>NUCLEOTIDE SEQUENCE [LARGE SCALE GENOMIC DNA]</scope>
    <source>
        <strain evidence="5">ATCC 9039 / DSM 1715 / NCIMB 8712</strain>
    </source>
</reference>
<dbReference type="KEGG" id="bid:Bind_0169"/>
<dbReference type="STRING" id="395963.Bind_0169"/>
<feature type="region of interest" description="Disordered" evidence="1">
    <location>
        <begin position="150"/>
        <end position="176"/>
    </location>
</feature>
<dbReference type="PANTHER" id="PTHR43664:SF1">
    <property type="entry name" value="BETA-METHYLMALYL-COA DEHYDRATASE"/>
    <property type="match status" value="1"/>
</dbReference>
<dbReference type="Pfam" id="PF01575">
    <property type="entry name" value="MaoC_dehydratas"/>
    <property type="match status" value="1"/>
</dbReference>
<name>B2IBV4_BEII9</name>
<dbReference type="Gene3D" id="3.10.129.10">
    <property type="entry name" value="Hotdog Thioesterase"/>
    <property type="match status" value="2"/>
</dbReference>
<dbReference type="InterPro" id="IPR039569">
    <property type="entry name" value="FAS1-like_DH_region"/>
</dbReference>
<sequence>MIFYEDMTSGKVIESGTREVTKEEIIDFAKVYDPQPFHLDEEAAKSSLLGGLAASGWQTASLTQRLVHDVFIGKAASLGSPGIEELKWLKPVRPGDRLNARIHIRDKRISKSRPEMGLVNLFVEVGNASGELVMTQQNVLLMGRRDMPQKPVERSLPSGAGNSAATKFPDRPLKPWPPSQYLEDLRIGEEITLGTELFTAESIISFASAYDPQPFHLDEEAARQSHFGRLAASGWQTGAIWMKHYMIHRDAFFKEFADQGGLLPELGPSPGFVDLKWPHPVYAGDRITYTGTVESVRPTSRPGWGLVTSINKAVNQDGRLVFSFKPVIFWQTRP</sequence>
<dbReference type="CDD" id="cd03454">
    <property type="entry name" value="YdeM"/>
    <property type="match status" value="2"/>
</dbReference>
<dbReference type="InterPro" id="IPR052342">
    <property type="entry name" value="MCH/BMMD"/>
</dbReference>
<evidence type="ECO:0000259" key="2">
    <source>
        <dbReference type="Pfam" id="PF01575"/>
    </source>
</evidence>
<reference evidence="4 5" key="2">
    <citation type="journal article" date="2010" name="J. Bacteriol.">
        <title>Complete genome sequence of Beijerinckia indica subsp. indica.</title>
        <authorList>
            <person name="Tamas I."/>
            <person name="Dedysh S.N."/>
            <person name="Liesack W."/>
            <person name="Stott M.B."/>
            <person name="Alam M."/>
            <person name="Murrell J.C."/>
            <person name="Dunfield P.F."/>
        </authorList>
    </citation>
    <scope>NUCLEOTIDE SEQUENCE [LARGE SCALE GENOMIC DNA]</scope>
    <source>
        <strain evidence="5">ATCC 9039 / DSM 1715 / NCIMB 8712</strain>
    </source>
</reference>
<dbReference type="Proteomes" id="UP000001695">
    <property type="component" value="Chromosome"/>
</dbReference>
<dbReference type="Pfam" id="PF13452">
    <property type="entry name" value="FAS1_DH_region"/>
    <property type="match status" value="1"/>
</dbReference>
<feature type="domain" description="MaoC-like" evidence="2">
    <location>
        <begin position="15"/>
        <end position="113"/>
    </location>
</feature>
<dbReference type="eggNOG" id="COG2030">
    <property type="taxonomic scope" value="Bacteria"/>
</dbReference>
<dbReference type="PANTHER" id="PTHR43664">
    <property type="entry name" value="MONOAMINE OXIDASE-RELATED"/>
    <property type="match status" value="1"/>
</dbReference>
<accession>B2IBV4</accession>
<evidence type="ECO:0000256" key="1">
    <source>
        <dbReference type="SAM" id="MobiDB-lite"/>
    </source>
</evidence>
<dbReference type="OrthoDB" id="9797938at2"/>
<evidence type="ECO:0000313" key="5">
    <source>
        <dbReference type="Proteomes" id="UP000001695"/>
    </source>
</evidence>
<organism evidence="4 5">
    <name type="scientific">Beijerinckia indica subsp. indica (strain ATCC 9039 / DSM 1715 / NCIMB 8712)</name>
    <dbReference type="NCBI Taxonomy" id="395963"/>
    <lineage>
        <taxon>Bacteria</taxon>
        <taxon>Pseudomonadati</taxon>
        <taxon>Pseudomonadota</taxon>
        <taxon>Alphaproteobacteria</taxon>
        <taxon>Hyphomicrobiales</taxon>
        <taxon>Beijerinckiaceae</taxon>
        <taxon>Beijerinckia</taxon>
    </lineage>
</organism>
<dbReference type="EMBL" id="CP001016">
    <property type="protein sequence ID" value="ACB93826.1"/>
    <property type="molecule type" value="Genomic_DNA"/>
</dbReference>
<dbReference type="InterPro" id="IPR002539">
    <property type="entry name" value="MaoC-like_dom"/>
</dbReference>
<dbReference type="SUPFAM" id="SSF54637">
    <property type="entry name" value="Thioesterase/thiol ester dehydrase-isomerase"/>
    <property type="match status" value="2"/>
</dbReference>